<feature type="transmembrane region" description="Helical" evidence="1">
    <location>
        <begin position="134"/>
        <end position="152"/>
    </location>
</feature>
<dbReference type="Proteomes" id="UP000016519">
    <property type="component" value="Unassembled WGS sequence"/>
</dbReference>
<feature type="transmembrane region" description="Helical" evidence="1">
    <location>
        <begin position="81"/>
        <end position="97"/>
    </location>
</feature>
<dbReference type="Pfam" id="PF09605">
    <property type="entry name" value="Trep_Strep"/>
    <property type="match status" value="1"/>
</dbReference>
<feature type="transmembrane region" description="Helical" evidence="1">
    <location>
        <begin position="29"/>
        <end position="49"/>
    </location>
</feature>
<dbReference type="HOGENOM" id="CLU_1375704_0_0_11"/>
<gene>
    <name evidence="2" type="ORF">HMPREF9244_01624</name>
</gene>
<name>U1R6D1_9BIFI</name>
<organism evidence="2 3">
    <name type="scientific">Alloscardovia omnicolens F0580</name>
    <dbReference type="NCBI Taxonomy" id="1321816"/>
    <lineage>
        <taxon>Bacteria</taxon>
        <taxon>Bacillati</taxon>
        <taxon>Actinomycetota</taxon>
        <taxon>Actinomycetes</taxon>
        <taxon>Bifidobacteriales</taxon>
        <taxon>Bifidobacteriaceae</taxon>
        <taxon>Alloscardovia</taxon>
    </lineage>
</organism>
<accession>U1R6D1</accession>
<feature type="transmembrane region" description="Helical" evidence="1">
    <location>
        <begin position="55"/>
        <end position="74"/>
    </location>
</feature>
<keyword evidence="1" id="KW-0812">Transmembrane</keyword>
<comment type="caution">
    <text evidence="2">The sequence shown here is derived from an EMBL/GenBank/DDBJ whole genome shotgun (WGS) entry which is preliminary data.</text>
</comment>
<evidence type="ECO:0000256" key="1">
    <source>
        <dbReference type="SAM" id="Phobius"/>
    </source>
</evidence>
<dbReference type="PATRIC" id="fig|1321816.3.peg.1429"/>
<sequence length="198" mass="21288">MTNPTQTPSSSASTDKEPNTWLGFSLRDIVDIAIFAALAFVGMCLGGPLHAIKIFGIQTLLTGPFITFFSMFALIKIRKPGTVVLLSLISTIILIPMHPTAFIYSVIAAVFAEIIALGIFRTYENRAARLTSSILRSVLQLPVQIVYTLLVVGNLNKALVGSTLAISIVLIVGVLLFIGSALLAEKVAAELRKSGRMR</sequence>
<keyword evidence="3" id="KW-1185">Reference proteome</keyword>
<dbReference type="RefSeq" id="WP_021618730.1">
    <property type="nucleotide sequence ID" value="NZ_KE952646.1"/>
</dbReference>
<dbReference type="InterPro" id="IPR011733">
    <property type="entry name" value="CHP02185_IM"/>
</dbReference>
<feature type="transmembrane region" description="Helical" evidence="1">
    <location>
        <begin position="164"/>
        <end position="184"/>
    </location>
</feature>
<reference evidence="2 3" key="1">
    <citation type="submission" date="2013-08" db="EMBL/GenBank/DDBJ databases">
        <authorList>
            <person name="Weinstock G."/>
            <person name="Sodergren E."/>
            <person name="Wylie T."/>
            <person name="Fulton L."/>
            <person name="Fulton R."/>
            <person name="Fronick C."/>
            <person name="O'Laughlin M."/>
            <person name="Godfrey J."/>
            <person name="Miner T."/>
            <person name="Herter B."/>
            <person name="Appelbaum E."/>
            <person name="Cordes M."/>
            <person name="Lek S."/>
            <person name="Wollam A."/>
            <person name="Pepin K.H."/>
            <person name="Palsikar V.B."/>
            <person name="Mitreva M."/>
            <person name="Wilson R.K."/>
        </authorList>
    </citation>
    <scope>NUCLEOTIDE SEQUENCE [LARGE SCALE GENOMIC DNA]</scope>
    <source>
        <strain evidence="2 3">F0580</strain>
    </source>
</reference>
<evidence type="ECO:0000313" key="2">
    <source>
        <dbReference type="EMBL" id="ERH29561.1"/>
    </source>
</evidence>
<feature type="transmembrane region" description="Helical" evidence="1">
    <location>
        <begin position="103"/>
        <end position="122"/>
    </location>
</feature>
<protein>
    <submittedName>
        <fullName evidence="2">Putative bacterial integral membrane protein</fullName>
    </submittedName>
</protein>
<keyword evidence="1" id="KW-1133">Transmembrane helix</keyword>
<dbReference type="AlphaFoldDB" id="U1R6D1"/>
<evidence type="ECO:0000313" key="3">
    <source>
        <dbReference type="Proteomes" id="UP000016519"/>
    </source>
</evidence>
<dbReference type="EMBL" id="AWSI01000043">
    <property type="protein sequence ID" value="ERH29561.1"/>
    <property type="molecule type" value="Genomic_DNA"/>
</dbReference>
<proteinExistence type="predicted"/>
<keyword evidence="1" id="KW-0472">Membrane</keyword>